<reference evidence="1 2" key="1">
    <citation type="submission" date="2018-03" db="EMBL/GenBank/DDBJ databases">
        <title>Genomic Encyclopedia of Archaeal and Bacterial Type Strains, Phase II (KMG-II): from individual species to whole genera.</title>
        <authorList>
            <person name="Goeker M."/>
        </authorList>
    </citation>
    <scope>NUCLEOTIDE SEQUENCE [LARGE SCALE GENOMIC DNA]</scope>
    <source>
        <strain evidence="1 2">DSM 19711</strain>
    </source>
</reference>
<protein>
    <submittedName>
        <fullName evidence="1">Uncharacterized protein</fullName>
    </submittedName>
</protein>
<dbReference type="Proteomes" id="UP000238083">
    <property type="component" value="Unassembled WGS sequence"/>
</dbReference>
<dbReference type="AlphaFoldDB" id="A0A2T0R9R0"/>
<dbReference type="OrthoDB" id="3771067at2"/>
<proteinExistence type="predicted"/>
<dbReference type="RefSeq" id="WP_106206003.1">
    <property type="nucleotide sequence ID" value="NZ_PVZF01000001.1"/>
</dbReference>
<dbReference type="EMBL" id="PVZF01000001">
    <property type="protein sequence ID" value="PRY17897.1"/>
    <property type="molecule type" value="Genomic_DNA"/>
</dbReference>
<organism evidence="1 2">
    <name type="scientific">Kineococcus rhizosphaerae</name>
    <dbReference type="NCBI Taxonomy" id="559628"/>
    <lineage>
        <taxon>Bacteria</taxon>
        <taxon>Bacillati</taxon>
        <taxon>Actinomycetota</taxon>
        <taxon>Actinomycetes</taxon>
        <taxon>Kineosporiales</taxon>
        <taxon>Kineosporiaceae</taxon>
        <taxon>Kineococcus</taxon>
    </lineage>
</organism>
<evidence type="ECO:0000313" key="2">
    <source>
        <dbReference type="Proteomes" id="UP000238083"/>
    </source>
</evidence>
<sequence length="309" mass="34034">MQSPETPRTTAALLAAGVTPGRLRGPAYRSPFRNVHVPADTPLTPRQRVLEASMLLPPGGAVGGWAAAHLLGARSFDGRTSGGRPVDVLLCVPRSSRLADRPGIRFVRTDLRDDEVVTVDGLPVTRAERTAVDLVRRHPDDRERVVAVDALWAEDITDPVRVEAYLATRSRLRDSARAPPALAHARPGVRSRQETRLRLVWTLDAGLPDPLVNHRVVDVEGRHLGRPDLLDEESGVVGEFDGSSHLGLATATVDHVRQEGLEAHGLLFCRFTGLDVLPTGRFRTAWRIRQARERGLRRAHEPRSWHALP</sequence>
<accession>A0A2T0R9R0</accession>
<evidence type="ECO:0000313" key="1">
    <source>
        <dbReference type="EMBL" id="PRY17897.1"/>
    </source>
</evidence>
<comment type="caution">
    <text evidence="1">The sequence shown here is derived from an EMBL/GenBank/DDBJ whole genome shotgun (WGS) entry which is preliminary data.</text>
</comment>
<name>A0A2T0R9R0_9ACTN</name>
<gene>
    <name evidence="1" type="ORF">CLV37_101139</name>
</gene>
<keyword evidence="2" id="KW-1185">Reference proteome</keyword>